<gene>
    <name evidence="1" type="ORF">TorRG33x02_293310</name>
</gene>
<name>A0A2P5C970_TREOI</name>
<protein>
    <submittedName>
        <fullName evidence="1">Uncharacterized protein</fullName>
    </submittedName>
</protein>
<dbReference type="AlphaFoldDB" id="A0A2P5C970"/>
<organism evidence="1 2">
    <name type="scientific">Trema orientale</name>
    <name type="common">Charcoal tree</name>
    <name type="synonym">Celtis orientalis</name>
    <dbReference type="NCBI Taxonomy" id="63057"/>
    <lineage>
        <taxon>Eukaryota</taxon>
        <taxon>Viridiplantae</taxon>
        <taxon>Streptophyta</taxon>
        <taxon>Embryophyta</taxon>
        <taxon>Tracheophyta</taxon>
        <taxon>Spermatophyta</taxon>
        <taxon>Magnoliopsida</taxon>
        <taxon>eudicotyledons</taxon>
        <taxon>Gunneridae</taxon>
        <taxon>Pentapetalae</taxon>
        <taxon>rosids</taxon>
        <taxon>fabids</taxon>
        <taxon>Rosales</taxon>
        <taxon>Cannabaceae</taxon>
        <taxon>Trema</taxon>
    </lineage>
</organism>
<evidence type="ECO:0000313" key="2">
    <source>
        <dbReference type="Proteomes" id="UP000237000"/>
    </source>
</evidence>
<evidence type="ECO:0000313" key="1">
    <source>
        <dbReference type="EMBL" id="PON57602.1"/>
    </source>
</evidence>
<comment type="caution">
    <text evidence="1">The sequence shown here is derived from an EMBL/GenBank/DDBJ whole genome shotgun (WGS) entry which is preliminary data.</text>
</comment>
<keyword evidence="2" id="KW-1185">Reference proteome</keyword>
<proteinExistence type="predicted"/>
<dbReference type="Proteomes" id="UP000237000">
    <property type="component" value="Unassembled WGS sequence"/>
</dbReference>
<dbReference type="OrthoDB" id="10304213at2759"/>
<dbReference type="EMBL" id="JXTC01000395">
    <property type="protein sequence ID" value="PON57602.1"/>
    <property type="molecule type" value="Genomic_DNA"/>
</dbReference>
<dbReference type="InParanoid" id="A0A2P5C970"/>
<accession>A0A2P5C970</accession>
<sequence length="91" mass="9462">MPHTVPEEAVTEGIPDLNLPLSGEEEAINNQGNPPREGEAVIEGIPDLNLPLSGPPEGEAVIEGIPDLNLPLSGEEEAINDQGNPPPEGTI</sequence>
<reference evidence="2" key="1">
    <citation type="submission" date="2016-06" db="EMBL/GenBank/DDBJ databases">
        <title>Parallel loss of symbiosis genes in relatives of nitrogen-fixing non-legume Parasponia.</title>
        <authorList>
            <person name="Van Velzen R."/>
            <person name="Holmer R."/>
            <person name="Bu F."/>
            <person name="Rutten L."/>
            <person name="Van Zeijl A."/>
            <person name="Liu W."/>
            <person name="Santuari L."/>
            <person name="Cao Q."/>
            <person name="Sharma T."/>
            <person name="Shen D."/>
            <person name="Roswanjaya Y."/>
            <person name="Wardhani T."/>
            <person name="Kalhor M.S."/>
            <person name="Jansen J."/>
            <person name="Van den Hoogen J."/>
            <person name="Gungor B."/>
            <person name="Hartog M."/>
            <person name="Hontelez J."/>
            <person name="Verver J."/>
            <person name="Yang W.-C."/>
            <person name="Schijlen E."/>
            <person name="Repin R."/>
            <person name="Schilthuizen M."/>
            <person name="Schranz E."/>
            <person name="Heidstra R."/>
            <person name="Miyata K."/>
            <person name="Fedorova E."/>
            <person name="Kohlen W."/>
            <person name="Bisseling T."/>
            <person name="Smit S."/>
            <person name="Geurts R."/>
        </authorList>
    </citation>
    <scope>NUCLEOTIDE SEQUENCE [LARGE SCALE GENOMIC DNA]</scope>
    <source>
        <strain evidence="2">cv. RG33-2</strain>
    </source>
</reference>